<dbReference type="InterPro" id="IPR051016">
    <property type="entry name" value="Diverse_Substrate_AcTransf"/>
</dbReference>
<dbReference type="AlphaFoldDB" id="A0A6N7V1V0"/>
<gene>
    <name evidence="4" type="ORF">FYJ34_07525</name>
</gene>
<dbReference type="EMBL" id="VULY01000018">
    <property type="protein sequence ID" value="MSR94110.1"/>
    <property type="molecule type" value="Genomic_DNA"/>
</dbReference>
<dbReference type="Gene3D" id="3.40.630.30">
    <property type="match status" value="1"/>
</dbReference>
<keyword evidence="1 4" id="KW-0808">Transferase</keyword>
<feature type="domain" description="N-acetyltransferase" evidence="3">
    <location>
        <begin position="1"/>
        <end position="156"/>
    </location>
</feature>
<evidence type="ECO:0000256" key="2">
    <source>
        <dbReference type="ARBA" id="ARBA00023315"/>
    </source>
</evidence>
<protein>
    <submittedName>
        <fullName evidence="4">GNAT family N-acetyltransferase</fullName>
    </submittedName>
</protein>
<dbReference type="PANTHER" id="PTHR10545:SF29">
    <property type="entry name" value="GH14572P-RELATED"/>
    <property type="match status" value="1"/>
</dbReference>
<dbReference type="InterPro" id="IPR016181">
    <property type="entry name" value="Acyl_CoA_acyltransferase"/>
</dbReference>
<dbReference type="PROSITE" id="PS51186">
    <property type="entry name" value="GNAT"/>
    <property type="match status" value="1"/>
</dbReference>
<keyword evidence="2" id="KW-0012">Acyltransferase</keyword>
<evidence type="ECO:0000256" key="1">
    <source>
        <dbReference type="ARBA" id="ARBA00022679"/>
    </source>
</evidence>
<evidence type="ECO:0000259" key="3">
    <source>
        <dbReference type="PROSITE" id="PS51186"/>
    </source>
</evidence>
<reference evidence="4 5" key="1">
    <citation type="submission" date="2019-08" db="EMBL/GenBank/DDBJ databases">
        <title>In-depth cultivation of the pig gut microbiome towards novel bacterial diversity and tailored functional studies.</title>
        <authorList>
            <person name="Wylensek D."/>
            <person name="Hitch T.C.A."/>
            <person name="Clavel T."/>
        </authorList>
    </citation>
    <scope>NUCLEOTIDE SEQUENCE [LARGE SCALE GENOMIC DNA]</scope>
    <source>
        <strain evidence="4 5">68-1-5</strain>
    </source>
</reference>
<dbReference type="CDD" id="cd04301">
    <property type="entry name" value="NAT_SF"/>
    <property type="match status" value="1"/>
</dbReference>
<dbReference type="Proteomes" id="UP000434409">
    <property type="component" value="Unassembled WGS sequence"/>
</dbReference>
<organism evidence="4 5">
    <name type="scientific">Suipraeoptans intestinalis</name>
    <dbReference type="NCBI Taxonomy" id="2606628"/>
    <lineage>
        <taxon>Bacteria</taxon>
        <taxon>Bacillati</taxon>
        <taxon>Bacillota</taxon>
        <taxon>Clostridia</taxon>
        <taxon>Lachnospirales</taxon>
        <taxon>Lachnospiraceae</taxon>
        <taxon>Suipraeoptans</taxon>
    </lineage>
</organism>
<sequence>MKIRRAMEKDILKLMELLGQVLQIHAEIRPDIFLPGTTKYTEEELAELLQDETKPVYVAVDEEDLCLGYAFCQVKEQPFSNNMVPFTSLFLDDLCVDQKARGQRVGQCLFEHVKNEAKRMGCYEITLNVWEGNTSAEKFYEQMGMKTKEKQLEYIL</sequence>
<accession>A0A6N7V1V0</accession>
<comment type="caution">
    <text evidence="4">The sequence shown here is derived from an EMBL/GenBank/DDBJ whole genome shotgun (WGS) entry which is preliminary data.</text>
</comment>
<dbReference type="Pfam" id="PF00583">
    <property type="entry name" value="Acetyltransf_1"/>
    <property type="match status" value="1"/>
</dbReference>
<keyword evidence="5" id="KW-1185">Reference proteome</keyword>
<proteinExistence type="predicted"/>
<dbReference type="SUPFAM" id="SSF55729">
    <property type="entry name" value="Acyl-CoA N-acyltransferases (Nat)"/>
    <property type="match status" value="1"/>
</dbReference>
<dbReference type="RefSeq" id="WP_154477518.1">
    <property type="nucleotide sequence ID" value="NZ_JAQYBV010000070.1"/>
</dbReference>
<evidence type="ECO:0000313" key="5">
    <source>
        <dbReference type="Proteomes" id="UP000434409"/>
    </source>
</evidence>
<evidence type="ECO:0000313" key="4">
    <source>
        <dbReference type="EMBL" id="MSR94110.1"/>
    </source>
</evidence>
<name>A0A6N7V1V0_9FIRM</name>
<dbReference type="PANTHER" id="PTHR10545">
    <property type="entry name" value="DIAMINE N-ACETYLTRANSFERASE"/>
    <property type="match status" value="1"/>
</dbReference>
<dbReference type="GO" id="GO:0008080">
    <property type="term" value="F:N-acetyltransferase activity"/>
    <property type="evidence" value="ECO:0007669"/>
    <property type="project" value="TreeGrafter"/>
</dbReference>
<dbReference type="InterPro" id="IPR000182">
    <property type="entry name" value="GNAT_dom"/>
</dbReference>